<dbReference type="InterPro" id="IPR011055">
    <property type="entry name" value="Dup_hybrid_motif"/>
</dbReference>
<dbReference type="InterPro" id="IPR016047">
    <property type="entry name" value="M23ase_b-sheet_dom"/>
</dbReference>
<dbReference type="GO" id="GO:0004222">
    <property type="term" value="F:metalloendopeptidase activity"/>
    <property type="evidence" value="ECO:0007669"/>
    <property type="project" value="TreeGrafter"/>
</dbReference>
<dbReference type="Proteomes" id="UP000243547">
    <property type="component" value="Unassembled WGS sequence"/>
</dbReference>
<dbReference type="InterPro" id="IPR018392">
    <property type="entry name" value="LysM"/>
</dbReference>
<evidence type="ECO:0000259" key="2">
    <source>
        <dbReference type="PROSITE" id="PS51782"/>
    </source>
</evidence>
<dbReference type="RefSeq" id="WP_072906352.1">
    <property type="nucleotide sequence ID" value="NZ_FRAI01000006.1"/>
</dbReference>
<reference evidence="4" key="1">
    <citation type="submission" date="2016-11" db="EMBL/GenBank/DDBJ databases">
        <authorList>
            <person name="Varghese N."/>
            <person name="Submissions S."/>
        </authorList>
    </citation>
    <scope>NUCLEOTIDE SEQUENCE [LARGE SCALE GENOMIC DNA]</scope>
    <source>
        <strain evidence="4">DSM 14826</strain>
    </source>
</reference>
<dbReference type="PANTHER" id="PTHR21666:SF289">
    <property type="entry name" value="L-ALA--D-GLU ENDOPEPTIDASE"/>
    <property type="match status" value="1"/>
</dbReference>
<evidence type="ECO:0000313" key="4">
    <source>
        <dbReference type="Proteomes" id="UP000243547"/>
    </source>
</evidence>
<proteinExistence type="predicted"/>
<keyword evidence="1" id="KW-0732">Signal</keyword>
<dbReference type="Pfam" id="PF01476">
    <property type="entry name" value="LysM"/>
    <property type="match status" value="2"/>
</dbReference>
<dbReference type="CDD" id="cd12797">
    <property type="entry name" value="M23_peptidase"/>
    <property type="match status" value="1"/>
</dbReference>
<dbReference type="PANTHER" id="PTHR21666">
    <property type="entry name" value="PEPTIDASE-RELATED"/>
    <property type="match status" value="1"/>
</dbReference>
<dbReference type="CDD" id="cd00118">
    <property type="entry name" value="LysM"/>
    <property type="match status" value="2"/>
</dbReference>
<keyword evidence="3" id="KW-0378">Hydrolase</keyword>
<dbReference type="STRING" id="1120989.SAMN02745227_00713"/>
<protein>
    <submittedName>
        <fullName evidence="3">Murein DD-endopeptidase MepM and murein hydrolase activator NlpD, contain LysM domain</fullName>
    </submittedName>
</protein>
<feature type="domain" description="LysM" evidence="2">
    <location>
        <begin position="73"/>
        <end position="117"/>
    </location>
</feature>
<dbReference type="OrthoDB" id="9814460at2"/>
<dbReference type="SMART" id="SM00257">
    <property type="entry name" value="LysM"/>
    <property type="match status" value="2"/>
</dbReference>
<sequence length="327" mass="35719">MDRLSFLFSIGLVALLLLSTMGAALGHPVAELSMPAFFWHDGLFVEDEFLIEQYLPDMPPNIREEVKEDVKIITHVVVKGDTVKSIAKEYGIEENTIINNNNISNPNLIVVGQQLRFPSVDGLIHTVKRGDTIYGLAQTYGITIEDILEVNEVDPTVLTVGSTLILPNAKPVVAQRTVVSSRSGTTTAVASIPTFRNLLWPVNGVITSPYGWRRNPFNSAQTQFHRGLDIGASRGTPIFAATSGKVVHSGWLSGYGYTVILEHDNNYTLYAHASSLSVKKGQWVEKGQEIARVGATGNATGPHLHFEIRIGGNSSSKAVNPINYLQR</sequence>
<dbReference type="SUPFAM" id="SSF51261">
    <property type="entry name" value="Duplicated hybrid motif"/>
    <property type="match status" value="1"/>
</dbReference>
<dbReference type="AlphaFoldDB" id="A0A1M6M8G8"/>
<feature type="domain" description="LysM" evidence="2">
    <location>
        <begin position="123"/>
        <end position="166"/>
    </location>
</feature>
<dbReference type="InterPro" id="IPR036779">
    <property type="entry name" value="LysM_dom_sf"/>
</dbReference>
<dbReference type="EMBL" id="FRAI01000006">
    <property type="protein sequence ID" value="SHJ79765.1"/>
    <property type="molecule type" value="Genomic_DNA"/>
</dbReference>
<accession>A0A1M6M8G8</accession>
<dbReference type="Pfam" id="PF01551">
    <property type="entry name" value="Peptidase_M23"/>
    <property type="match status" value="1"/>
</dbReference>
<dbReference type="InterPro" id="IPR050570">
    <property type="entry name" value="Cell_wall_metabolism_enzyme"/>
</dbReference>
<organism evidence="3 4">
    <name type="scientific">Anaerobranca californiensis DSM 14826</name>
    <dbReference type="NCBI Taxonomy" id="1120989"/>
    <lineage>
        <taxon>Bacteria</taxon>
        <taxon>Bacillati</taxon>
        <taxon>Bacillota</taxon>
        <taxon>Clostridia</taxon>
        <taxon>Eubacteriales</taxon>
        <taxon>Proteinivoracaceae</taxon>
        <taxon>Anaerobranca</taxon>
    </lineage>
</organism>
<dbReference type="Gene3D" id="2.70.70.10">
    <property type="entry name" value="Glucose Permease (Domain IIA)"/>
    <property type="match status" value="1"/>
</dbReference>
<name>A0A1M6M8G8_9FIRM</name>
<keyword evidence="4" id="KW-1185">Reference proteome</keyword>
<evidence type="ECO:0000313" key="3">
    <source>
        <dbReference type="EMBL" id="SHJ79765.1"/>
    </source>
</evidence>
<dbReference type="Gene3D" id="3.10.350.10">
    <property type="entry name" value="LysM domain"/>
    <property type="match status" value="2"/>
</dbReference>
<gene>
    <name evidence="3" type="ORF">SAMN02745227_00713</name>
</gene>
<evidence type="ECO:0000256" key="1">
    <source>
        <dbReference type="ARBA" id="ARBA00022729"/>
    </source>
</evidence>
<dbReference type="PROSITE" id="PS51782">
    <property type="entry name" value="LYSM"/>
    <property type="match status" value="2"/>
</dbReference>